<dbReference type="RefSeq" id="WP_111246946.1">
    <property type="nucleotide sequence ID" value="NZ_JAFLVZ010000024.1"/>
</dbReference>
<name>A0A2W3ZLQ6_9ENTE</name>
<comment type="caution">
    <text evidence="1">The sequence shown here is derived from an EMBL/GenBank/DDBJ whole genome shotgun (WGS) entry which is preliminary data.</text>
</comment>
<proteinExistence type="predicted"/>
<accession>A0A2W3ZLQ6</accession>
<dbReference type="AlphaFoldDB" id="A0A2W3ZLQ6"/>
<dbReference type="EMBL" id="PIEU01000003">
    <property type="protein sequence ID" value="PZL77497.1"/>
    <property type="molecule type" value="Genomic_DNA"/>
</dbReference>
<sequence>MTRKAYDRWKIEANQFNRATVFYVECNCGKLAQKKYQQSYFECGTCQRKYVLQQGQYVELKN</sequence>
<evidence type="ECO:0000313" key="1">
    <source>
        <dbReference type="EMBL" id="PZL77497.1"/>
    </source>
</evidence>
<organism evidence="1 2">
    <name type="scientific">Enterococcus plantarum</name>
    <dbReference type="NCBI Taxonomy" id="1077675"/>
    <lineage>
        <taxon>Bacteria</taxon>
        <taxon>Bacillati</taxon>
        <taxon>Bacillota</taxon>
        <taxon>Bacilli</taxon>
        <taxon>Lactobacillales</taxon>
        <taxon>Enterococcaceae</taxon>
        <taxon>Enterococcus</taxon>
    </lineage>
</organism>
<dbReference type="Proteomes" id="UP000249828">
    <property type="component" value="Unassembled WGS sequence"/>
</dbReference>
<protein>
    <submittedName>
        <fullName evidence="1">Transcriptional regulator</fullName>
    </submittedName>
</protein>
<evidence type="ECO:0000313" key="2">
    <source>
        <dbReference type="Proteomes" id="UP000249828"/>
    </source>
</evidence>
<keyword evidence="2" id="KW-1185">Reference proteome</keyword>
<gene>
    <name evidence="1" type="ORF">CI088_01470</name>
</gene>
<reference evidence="1 2" key="1">
    <citation type="submission" date="2017-11" db="EMBL/GenBank/DDBJ databases">
        <title>Draft genome sequence of Enterococcus plantarum TRW2 strain isolated from lettuce.</title>
        <authorList>
            <person name="Kim E.B."/>
            <person name="Marco M.L."/>
            <person name="Williams T.R."/>
            <person name="You I.H."/>
        </authorList>
    </citation>
    <scope>NUCLEOTIDE SEQUENCE [LARGE SCALE GENOMIC DNA]</scope>
    <source>
        <strain evidence="1 2">TRW2</strain>
    </source>
</reference>